<sequence>MAPAPPLHTIDNSALAGPRFLTPDEIADLFRVPLETVYQWRRKRTGPPGFRAGRHLRYDLTAVLAWVAEQTRPAGRA</sequence>
<proteinExistence type="predicted"/>
<dbReference type="Gene3D" id="1.10.10.10">
    <property type="entry name" value="Winged helix-like DNA-binding domain superfamily/Winged helix DNA-binding domain"/>
    <property type="match status" value="1"/>
</dbReference>
<gene>
    <name evidence="2" type="ORF">ACFQSB_11305</name>
</gene>
<dbReference type="SUPFAM" id="SSF46955">
    <property type="entry name" value="Putative DNA-binding domain"/>
    <property type="match status" value="1"/>
</dbReference>
<dbReference type="Proteomes" id="UP001596496">
    <property type="component" value="Unassembled WGS sequence"/>
</dbReference>
<organism evidence="2 3">
    <name type="scientific">Sphaerisporangium rhizosphaerae</name>
    <dbReference type="NCBI Taxonomy" id="2269375"/>
    <lineage>
        <taxon>Bacteria</taxon>
        <taxon>Bacillati</taxon>
        <taxon>Actinomycetota</taxon>
        <taxon>Actinomycetes</taxon>
        <taxon>Streptosporangiales</taxon>
        <taxon>Streptosporangiaceae</taxon>
        <taxon>Sphaerisporangium</taxon>
    </lineage>
</organism>
<evidence type="ECO:0000313" key="3">
    <source>
        <dbReference type="Proteomes" id="UP001596496"/>
    </source>
</evidence>
<evidence type="ECO:0000259" key="1">
    <source>
        <dbReference type="Pfam" id="PF12728"/>
    </source>
</evidence>
<evidence type="ECO:0000313" key="2">
    <source>
        <dbReference type="EMBL" id="MFC7382794.1"/>
    </source>
</evidence>
<protein>
    <submittedName>
        <fullName evidence="2">Helix-turn-helix domain-containing protein</fullName>
    </submittedName>
</protein>
<keyword evidence="3" id="KW-1185">Reference proteome</keyword>
<accession>A0ABW2P076</accession>
<dbReference type="EMBL" id="JBHTCG010000006">
    <property type="protein sequence ID" value="MFC7382794.1"/>
    <property type="molecule type" value="Genomic_DNA"/>
</dbReference>
<dbReference type="InterPro" id="IPR009061">
    <property type="entry name" value="DNA-bd_dom_put_sf"/>
</dbReference>
<dbReference type="InterPro" id="IPR041657">
    <property type="entry name" value="HTH_17"/>
</dbReference>
<comment type="caution">
    <text evidence="2">The sequence shown here is derived from an EMBL/GenBank/DDBJ whole genome shotgun (WGS) entry which is preliminary data.</text>
</comment>
<feature type="domain" description="Helix-turn-helix" evidence="1">
    <location>
        <begin position="20"/>
        <end position="70"/>
    </location>
</feature>
<dbReference type="RefSeq" id="WP_380826125.1">
    <property type="nucleotide sequence ID" value="NZ_JBHTCG010000006.1"/>
</dbReference>
<name>A0ABW2P076_9ACTN</name>
<dbReference type="Pfam" id="PF12728">
    <property type="entry name" value="HTH_17"/>
    <property type="match status" value="1"/>
</dbReference>
<dbReference type="InterPro" id="IPR036388">
    <property type="entry name" value="WH-like_DNA-bd_sf"/>
</dbReference>
<reference evidence="3" key="1">
    <citation type="journal article" date="2019" name="Int. J. Syst. Evol. Microbiol.">
        <title>The Global Catalogue of Microorganisms (GCM) 10K type strain sequencing project: providing services to taxonomists for standard genome sequencing and annotation.</title>
        <authorList>
            <consortium name="The Broad Institute Genomics Platform"/>
            <consortium name="The Broad Institute Genome Sequencing Center for Infectious Disease"/>
            <person name="Wu L."/>
            <person name="Ma J."/>
        </authorList>
    </citation>
    <scope>NUCLEOTIDE SEQUENCE [LARGE SCALE GENOMIC DNA]</scope>
    <source>
        <strain evidence="3">CECT 7649</strain>
    </source>
</reference>